<protein>
    <submittedName>
        <fullName evidence="1">Uncharacterized protein</fullName>
    </submittedName>
</protein>
<sequence>MDPAYTMASVFKVYEREFSPIPDEKMWPPWYGTRLKRNPAMRRKASGRPVSTRIWNEMDVIERAEKRRGPAAERATPDVGVPMRPTRIHDDACSLGFRSFCFNVVTLMY</sequence>
<name>A0A444XHB0_ARAHY</name>
<keyword evidence="2" id="KW-1185">Reference proteome</keyword>
<gene>
    <name evidence="1" type="ORF">Ahy_B09g095960</name>
</gene>
<dbReference type="AlphaFoldDB" id="A0A444XHB0"/>
<accession>A0A444XHB0</accession>
<comment type="caution">
    <text evidence="1">The sequence shown here is derived from an EMBL/GenBank/DDBJ whole genome shotgun (WGS) entry which is preliminary data.</text>
</comment>
<dbReference type="EMBL" id="SDMP01000019">
    <property type="protein sequence ID" value="RYQ89178.1"/>
    <property type="molecule type" value="Genomic_DNA"/>
</dbReference>
<dbReference type="Proteomes" id="UP000289738">
    <property type="component" value="Chromosome B09"/>
</dbReference>
<reference evidence="1 2" key="1">
    <citation type="submission" date="2019-01" db="EMBL/GenBank/DDBJ databases">
        <title>Sequencing of cultivated peanut Arachis hypogaea provides insights into genome evolution and oil improvement.</title>
        <authorList>
            <person name="Chen X."/>
        </authorList>
    </citation>
    <scope>NUCLEOTIDE SEQUENCE [LARGE SCALE GENOMIC DNA]</scope>
    <source>
        <strain evidence="2">cv. Fuhuasheng</strain>
        <tissue evidence="1">Leaves</tissue>
    </source>
</reference>
<proteinExistence type="predicted"/>
<evidence type="ECO:0000313" key="2">
    <source>
        <dbReference type="Proteomes" id="UP000289738"/>
    </source>
</evidence>
<organism evidence="1 2">
    <name type="scientific">Arachis hypogaea</name>
    <name type="common">Peanut</name>
    <dbReference type="NCBI Taxonomy" id="3818"/>
    <lineage>
        <taxon>Eukaryota</taxon>
        <taxon>Viridiplantae</taxon>
        <taxon>Streptophyta</taxon>
        <taxon>Embryophyta</taxon>
        <taxon>Tracheophyta</taxon>
        <taxon>Spermatophyta</taxon>
        <taxon>Magnoliopsida</taxon>
        <taxon>eudicotyledons</taxon>
        <taxon>Gunneridae</taxon>
        <taxon>Pentapetalae</taxon>
        <taxon>rosids</taxon>
        <taxon>fabids</taxon>
        <taxon>Fabales</taxon>
        <taxon>Fabaceae</taxon>
        <taxon>Papilionoideae</taxon>
        <taxon>50 kb inversion clade</taxon>
        <taxon>dalbergioids sensu lato</taxon>
        <taxon>Dalbergieae</taxon>
        <taxon>Pterocarpus clade</taxon>
        <taxon>Arachis</taxon>
    </lineage>
</organism>
<evidence type="ECO:0000313" key="1">
    <source>
        <dbReference type="EMBL" id="RYQ89178.1"/>
    </source>
</evidence>